<dbReference type="PANTHER" id="PTHR13460:SF0">
    <property type="entry name" value="MALECTIN"/>
    <property type="match status" value="1"/>
</dbReference>
<feature type="domain" description="HYR" evidence="13">
    <location>
        <begin position="1760"/>
        <end position="1841"/>
    </location>
</feature>
<dbReference type="Pfam" id="PF19081">
    <property type="entry name" value="Ig_7"/>
    <property type="match status" value="2"/>
</dbReference>
<evidence type="ECO:0000256" key="4">
    <source>
        <dbReference type="ARBA" id="ARBA00022525"/>
    </source>
</evidence>
<accession>A0ABN6LKV3</accession>
<evidence type="ECO:0000256" key="2">
    <source>
        <dbReference type="ARBA" id="ARBA00004613"/>
    </source>
</evidence>
<dbReference type="EMBL" id="AP025299">
    <property type="protein sequence ID" value="BDD02237.1"/>
    <property type="molecule type" value="Genomic_DNA"/>
</dbReference>
<comment type="subcellular location">
    <subcellularLocation>
        <location evidence="1">Endoplasmic reticulum membrane</location>
        <topology evidence="1">Single-pass type I membrane protein</topology>
    </subcellularLocation>
    <subcellularLocation>
        <location evidence="2">Secreted</location>
    </subcellularLocation>
</comment>
<sequence length="2414" mass="259524">MKQNYNHNNFFMKLLTTGFLMLLFVLMANVTQAQRFSFVKYIPDCPLDANSQRITSNDPCSLPPLSDSQAANGYDGGWLAVDWRGITPDIIEVYKEGVLIPPSQYAAELICVDMKNIEDEFGDTFSIAIYDIQEEVEYGFKLIESATGKESEDNFLYRMPEPFAALAGTPNGTDPTCPGGSDGTINVGATGGTGQLTYTIMRNGNAVASNTSGNFTGLPAGDYSIQIMDGNDCVDPLGLTIELGNPAAVGNPTCPSPQQVCLSDNASPTLSDFYTIGGNQEVYLANNTNGTPLAGSYDMSSPGVYTFFVFNYEDRTPGAGGSQVRCYSGSCNFKVTVFGSVGASANPQMQMACNNDSSFDLFTTLQSGYTEGGTWTGTPTPNGSGSVDFSSQAAGNYNFTYTINNPCGNDVVVNVTVGVKEAPNAGQDGNATVCIEALPSNFDLFAQLNGSDITTGGTWTGNPTPSGNTVDLTGVAEGEYVFTYTVNGQSPCGSDNSKVTVKVTGAPNAGNPTDEALCYKGSNITFDLDNTNSGADAGVWTATNGGPAPNGNGEITISEAGSFTYQYTVAGGNGCADATANVTVNVDQGKNAGNNATLDLCVGDETSFTLIDLLGGNPDNGGKWTLNNSEVGDDTYARSFDNEADGTTLVFTYEIMQGQPCGASSAQLTVNIAQPSAPVAPAPVEICEGEPVILNAQGNNIVWYASATSTGQIATGNQVNLGVLGVGSGSRFIAINSNGCESERAEVKFTVKPSPAGPQVANQSICEGETATFTTMAQGAKWYDDATLTTPIETGSTFEASNYSAGEYTFYVTAEIDGCVSEAGSFKLTVNDKPAIVNIEDVKKCVEDQVTVNITGTDIASFSWTNDNTAIGLAASGNGNISFVAKNPGSTTIEANIEVTAVSAAGCESKETFKIIIEPKFASIGNFVWFDTDRDGIQDAGEAGVPGVKVLLLDENGVKLDSMNTDMNGFYQFTQLLPDNYQVKFDLSTLPADHVASPQNQGGNDALDSDADANGFTMVTALEINENDLSWDLGINVPAASLGDFVWNDTNGNGIQDPNETGVPHVIVKLKVKKDDGSYDVIAETVTDGNGAYNFANLEPGTTYSVLFDLSSLPAGFGATEANASANANDTKDSDADASTGGMTADIVLGPGEYNPNIDLGVKCIEPIIELHAMANICSSDAQAVALEADIIGDEDVTADMPIKWTTTGAGTFKNDESLITKYYPTAAELENGASIDFTFTAQGLCAEVVKMATVNIHPNPEVTLVSSMNPDCNGDANGSAQFTAMGGTSPYTYEWNGHMDDVTVMDNNGSFDFTAENLAGSIKYTLTVTDAKGCSASGDVTLKNPSKLELEIEETASILCFGDMTGELTAVINGGTYSEIHDDCIFLWTNVGTGETYGERVWSGLGAGTYWLQVLDENGCMASAVYKLKQPPLLEITNIETTDALCYGDSNGKAIITATGGTGDYTYAVAGMDFEGNDVIFAAQSSNAFTTLRAGSYTLTVEDENGCIAQQDFIIGQPDPLEITKIEVLDVTCPENLDGALTITVMGGTMPYEYSLDGQTYQSENIFDGLAKGDYTVYVKDANGCETQKDATIGVQPDVTDPEFTVKPANTMISCGDSELPDNTGMAEATDNCAGVTVSYEDMKARTGECPAFEIITRTWTATDAVGNTSTYVQTIEIKDDSKPYFSAFADHREINFGDSTDPIDGQIEAADDCSGVKHLCFEDGEWNYIDCNTAEFDRNWIAIDSCDNKFMKIQKVTVKGARPLSLTCPEDVNVYAEFGDDGSFVDFKAKVNTTNEGLRVTYSHRSGDFFPIGTTEVTVTATDACGNREECRFNVVVRPTPRENGPIYINANGSEQVTTRSGMVFDYDKYFRGGTGYTHRAKEIYGTDNDEIHRTERYGRNFRYAIPAERGQHYKVTLFFSENYHNAANKRKFSVALEGEEVLEDFDIFREAGGKCIGITREFKVYADDDYLNLAFYCGPNGIDNAKVDGICVMPIGDEEVGTYVNANGRSEYTTAEGYTFKRDGYFSGGSVYKVADATEIAATEDDALYVGERYGRDFSYRIPATAGKHYRVKLFFAEVYHREAGKRVFNVDIDGENKLNRYDIIAKAGGKNIATTETFDVMAQGDELKIRFYKGDNGVDMAKVSAICVMPIDGPAPVITSYYVNAHGTAPYLSDEGFEFSEDQYFYGGRTYYARGAQIDNSFDDELYRSERYGADFKYRIPARAGKTYKVKLFFAENYWQAEGKRSFNVEINGERKLTQFDIFKEAGGMNMAITKEYYVSTEGNKIDIRFFIDEHCADNAKVSAICVTEVDEMPADNSREFVPFAEAVKVYPNPTTDYFNLNVAVDTDDQFAVQLVDMAGVTHNINATSIEKLQDEVRVKVSNMNLGSGLYMVKYNHNGQDSALLKLMIK</sequence>
<evidence type="ECO:0000259" key="13">
    <source>
        <dbReference type="PROSITE" id="PS50825"/>
    </source>
</evidence>
<dbReference type="PANTHER" id="PTHR13460">
    <property type="match status" value="1"/>
</dbReference>
<dbReference type="RefSeq" id="WP_338399416.1">
    <property type="nucleotide sequence ID" value="NZ_AP025299.1"/>
</dbReference>
<keyword evidence="8" id="KW-0256">Endoplasmic reticulum</keyword>
<dbReference type="Pfam" id="PF17210">
    <property type="entry name" value="SdrD_B"/>
    <property type="match status" value="2"/>
</dbReference>
<dbReference type="InterPro" id="IPR033764">
    <property type="entry name" value="Sdr_B"/>
</dbReference>
<evidence type="ECO:0000256" key="12">
    <source>
        <dbReference type="ARBA" id="ARBA00023277"/>
    </source>
</evidence>
<reference evidence="14 15" key="1">
    <citation type="submission" date="2021-12" db="EMBL/GenBank/DDBJ databases">
        <title>Genome sequencing of bacteria with rrn-lacking chromosome and rrn-plasmid.</title>
        <authorList>
            <person name="Anda M."/>
            <person name="Iwasaki W."/>
        </authorList>
    </citation>
    <scope>NUCLEOTIDE SEQUENCE [LARGE SCALE GENOMIC DNA]</scope>
    <source>
        <strain evidence="14 15">NBRC 101262</strain>
        <plasmid evidence="14 15">pPP7</plasmid>
    </source>
</reference>
<dbReference type="InterPro" id="IPR003410">
    <property type="entry name" value="HYR_dom"/>
</dbReference>
<organism evidence="14 15">
    <name type="scientific">Persicobacter psychrovividus</name>
    <dbReference type="NCBI Taxonomy" id="387638"/>
    <lineage>
        <taxon>Bacteria</taxon>
        <taxon>Pseudomonadati</taxon>
        <taxon>Bacteroidota</taxon>
        <taxon>Cytophagia</taxon>
        <taxon>Cytophagales</taxon>
        <taxon>Persicobacteraceae</taxon>
        <taxon>Persicobacter</taxon>
    </lineage>
</organism>
<protein>
    <recommendedName>
        <fullName evidence="13">HYR domain-containing protein</fullName>
    </recommendedName>
</protein>
<keyword evidence="6" id="KW-0732">Signal</keyword>
<dbReference type="Pfam" id="PF13573">
    <property type="entry name" value="SprB"/>
    <property type="match status" value="3"/>
</dbReference>
<evidence type="ECO:0000256" key="5">
    <source>
        <dbReference type="ARBA" id="ARBA00022692"/>
    </source>
</evidence>
<keyword evidence="5" id="KW-0812">Transmembrane</keyword>
<keyword evidence="14" id="KW-0614">Plasmid</keyword>
<dbReference type="InterPro" id="IPR026444">
    <property type="entry name" value="Secre_tail"/>
</dbReference>
<dbReference type="InterPro" id="IPR039155">
    <property type="entry name" value="MLEC"/>
</dbReference>
<geneLocation type="plasmid" evidence="14 15">
    <name>pPP7</name>
</geneLocation>
<keyword evidence="11" id="KW-0325">Glycoprotein</keyword>
<comment type="similarity">
    <text evidence="3">Belongs to the malectin family.</text>
</comment>
<keyword evidence="7" id="KW-0677">Repeat</keyword>
<dbReference type="Gene3D" id="2.60.120.430">
    <property type="entry name" value="Galactose-binding lectin"/>
    <property type="match status" value="3"/>
</dbReference>
<name>A0ABN6LKV3_9BACT</name>
<proteinExistence type="inferred from homology"/>
<evidence type="ECO:0000256" key="7">
    <source>
        <dbReference type="ARBA" id="ARBA00022737"/>
    </source>
</evidence>
<evidence type="ECO:0000256" key="6">
    <source>
        <dbReference type="ARBA" id="ARBA00022729"/>
    </source>
</evidence>
<evidence type="ECO:0000256" key="3">
    <source>
        <dbReference type="ARBA" id="ARBA00009141"/>
    </source>
</evidence>
<evidence type="ECO:0000313" key="14">
    <source>
        <dbReference type="EMBL" id="BDD02237.1"/>
    </source>
</evidence>
<keyword evidence="12" id="KW-0119">Carbohydrate metabolism</keyword>
<evidence type="ECO:0000256" key="8">
    <source>
        <dbReference type="ARBA" id="ARBA00022824"/>
    </source>
</evidence>
<dbReference type="Pfam" id="PF02494">
    <property type="entry name" value="HYR"/>
    <property type="match status" value="1"/>
</dbReference>
<dbReference type="InterPro" id="IPR025667">
    <property type="entry name" value="SprB_repeat"/>
</dbReference>
<dbReference type="Pfam" id="PF11721">
    <property type="entry name" value="Malectin"/>
    <property type="match status" value="3"/>
</dbReference>
<dbReference type="InterPro" id="IPR044023">
    <property type="entry name" value="Ig_7"/>
</dbReference>
<keyword evidence="4" id="KW-0964">Secreted</keyword>
<dbReference type="InterPro" id="IPR021720">
    <property type="entry name" value="Malectin_dom"/>
</dbReference>
<dbReference type="NCBIfam" id="TIGR04183">
    <property type="entry name" value="Por_Secre_tail"/>
    <property type="match status" value="1"/>
</dbReference>
<dbReference type="Pfam" id="PF18962">
    <property type="entry name" value="Por_Secre_tail"/>
    <property type="match status" value="1"/>
</dbReference>
<dbReference type="PROSITE" id="PS50825">
    <property type="entry name" value="HYR"/>
    <property type="match status" value="1"/>
</dbReference>
<dbReference type="SUPFAM" id="SSF117074">
    <property type="entry name" value="Hypothetical protein PA1324"/>
    <property type="match status" value="2"/>
</dbReference>
<evidence type="ECO:0000256" key="1">
    <source>
        <dbReference type="ARBA" id="ARBA00004115"/>
    </source>
</evidence>
<dbReference type="Proteomes" id="UP001354989">
    <property type="component" value="Plasmid pPP7"/>
</dbReference>
<dbReference type="Gene3D" id="2.60.40.10">
    <property type="entry name" value="Immunoglobulins"/>
    <property type="match status" value="3"/>
</dbReference>
<evidence type="ECO:0000313" key="15">
    <source>
        <dbReference type="Proteomes" id="UP001354989"/>
    </source>
</evidence>
<dbReference type="InterPro" id="IPR013783">
    <property type="entry name" value="Ig-like_fold"/>
</dbReference>
<evidence type="ECO:0000256" key="11">
    <source>
        <dbReference type="ARBA" id="ARBA00023180"/>
    </source>
</evidence>
<gene>
    <name evidence="14" type="ORF">PEPS_45170</name>
</gene>
<evidence type="ECO:0000256" key="10">
    <source>
        <dbReference type="ARBA" id="ARBA00023136"/>
    </source>
</evidence>
<evidence type="ECO:0000256" key="9">
    <source>
        <dbReference type="ARBA" id="ARBA00022989"/>
    </source>
</evidence>
<keyword evidence="10" id="KW-0472">Membrane</keyword>
<keyword evidence="15" id="KW-1185">Reference proteome</keyword>
<keyword evidence="9" id="KW-1133">Transmembrane helix</keyword>